<dbReference type="OrthoDB" id="9130903at2"/>
<dbReference type="Pfam" id="PF13577">
    <property type="entry name" value="SnoaL_4"/>
    <property type="match status" value="1"/>
</dbReference>
<dbReference type="GeneID" id="59162704"/>
<dbReference type="RefSeq" id="WP_123093140.1">
    <property type="nucleotide sequence ID" value="NZ_CP044548.2"/>
</dbReference>
<reference evidence="2 3" key="1">
    <citation type="submission" date="2019-09" db="EMBL/GenBank/DDBJ databases">
        <title>Complete Genome Sequence of Janibacter melonis M714 with both human health impact and industrial applications.</title>
        <authorList>
            <person name="Jin M."/>
            <person name="Zhao Q.R."/>
        </authorList>
    </citation>
    <scope>NUCLEOTIDE SEQUENCE [LARGE SCALE GENOMIC DNA]</scope>
    <source>
        <strain evidence="2 3">M714</strain>
    </source>
</reference>
<name>A0A5P8FR22_9MICO</name>
<dbReference type="EMBL" id="CP044548">
    <property type="protein sequence ID" value="QFQ31520.1"/>
    <property type="molecule type" value="Genomic_DNA"/>
</dbReference>
<dbReference type="CDD" id="cd00531">
    <property type="entry name" value="NTF2_like"/>
    <property type="match status" value="1"/>
</dbReference>
<proteinExistence type="predicted"/>
<dbReference type="Gene3D" id="3.10.450.50">
    <property type="match status" value="1"/>
</dbReference>
<protein>
    <submittedName>
        <fullName evidence="2">Nuclear transport factor 2 family protein</fullName>
    </submittedName>
</protein>
<organism evidence="2 3">
    <name type="scientific">Janibacter melonis</name>
    <dbReference type="NCBI Taxonomy" id="262209"/>
    <lineage>
        <taxon>Bacteria</taxon>
        <taxon>Bacillati</taxon>
        <taxon>Actinomycetota</taxon>
        <taxon>Actinomycetes</taxon>
        <taxon>Micrococcales</taxon>
        <taxon>Intrasporangiaceae</taxon>
        <taxon>Janibacter</taxon>
    </lineage>
</organism>
<dbReference type="InterPro" id="IPR032710">
    <property type="entry name" value="NTF2-like_dom_sf"/>
</dbReference>
<dbReference type="KEGG" id="jme:EEW87_016045"/>
<evidence type="ECO:0000259" key="1">
    <source>
        <dbReference type="Pfam" id="PF13577"/>
    </source>
</evidence>
<dbReference type="AlphaFoldDB" id="A0A5P8FR22"/>
<sequence length="145" mass="15902">MTPETLALLEVQHLYARQSLAIDGGDAAGWAATFTDDGVFESPTYEQPVTGAAALEDFARRLHESAPHLHHVVTNVCVDEVGHDHLDVRATLLIVTTQDLATGAARIERITTIHDRLRRHPSLRLECRRVVRDGDGPTKQGAAHD</sequence>
<evidence type="ECO:0000313" key="2">
    <source>
        <dbReference type="EMBL" id="QFQ31520.1"/>
    </source>
</evidence>
<gene>
    <name evidence="2" type="ORF">EEW87_016045</name>
</gene>
<accession>A0A5P8FR22</accession>
<feature type="domain" description="SnoaL-like" evidence="1">
    <location>
        <begin position="5"/>
        <end position="120"/>
    </location>
</feature>
<evidence type="ECO:0000313" key="3">
    <source>
        <dbReference type="Proteomes" id="UP000271708"/>
    </source>
</evidence>
<dbReference type="InterPro" id="IPR037401">
    <property type="entry name" value="SnoaL-like"/>
</dbReference>
<dbReference type="Proteomes" id="UP000271708">
    <property type="component" value="Chromosome"/>
</dbReference>
<dbReference type="SUPFAM" id="SSF54427">
    <property type="entry name" value="NTF2-like"/>
    <property type="match status" value="1"/>
</dbReference>